<evidence type="ECO:0000313" key="1">
    <source>
        <dbReference type="EMBL" id="AGA66233.1"/>
    </source>
</evidence>
<dbReference type="KEGG" id="bpip:BPP43_04815"/>
<dbReference type="AlphaFoldDB" id="A0A3B6VJY7"/>
<proteinExistence type="predicted"/>
<keyword evidence="2" id="KW-1185">Reference proteome</keyword>
<dbReference type="Proteomes" id="UP000010793">
    <property type="component" value="Chromosome"/>
</dbReference>
<name>A0A3B6VJY7_BRAPL</name>
<reference evidence="1 2" key="1">
    <citation type="journal article" date="2013" name="Genome Announc.">
        <title>Complete Genome Sequence of the Porcine Strain Brachyspira pilosicoli P43/6/78(T.).</title>
        <authorList>
            <person name="Lin C."/>
            <person name="den Bakker H.C."/>
            <person name="Suzuki H."/>
            <person name="Lefebure T."/>
            <person name="Ponnala L."/>
            <person name="Sun Q."/>
            <person name="Stanhope M.J."/>
            <person name="Wiedmann M."/>
            <person name="Duhamel G.E."/>
        </authorList>
    </citation>
    <scope>NUCLEOTIDE SEQUENCE [LARGE SCALE GENOMIC DNA]</scope>
    <source>
        <strain evidence="1 2">P43/6/78</strain>
    </source>
</reference>
<sequence length="88" mass="10361">MPFNVQLNYKIYNKNAVLREAYPKDIRFFYTNTEGTLPQARRASVKEVGVCTLRARFAGAKPPQTKNLKIFFTNLKVFTMFYFLRIML</sequence>
<dbReference type="EMBL" id="CP002873">
    <property type="protein sequence ID" value="AGA66233.1"/>
    <property type="molecule type" value="Genomic_DNA"/>
</dbReference>
<organism evidence="1 2">
    <name type="scientific">Brachyspira pilosicoli P43/6/78</name>
    <dbReference type="NCBI Taxonomy" id="1042417"/>
    <lineage>
        <taxon>Bacteria</taxon>
        <taxon>Pseudomonadati</taxon>
        <taxon>Spirochaetota</taxon>
        <taxon>Spirochaetia</taxon>
        <taxon>Brachyspirales</taxon>
        <taxon>Brachyspiraceae</taxon>
        <taxon>Brachyspira</taxon>
    </lineage>
</organism>
<accession>A0A3B6VJY7</accession>
<protein>
    <submittedName>
        <fullName evidence="1">Uncharacterized protein</fullName>
    </submittedName>
</protein>
<gene>
    <name evidence="1" type="ORF">BPP43_04815</name>
</gene>
<evidence type="ECO:0000313" key="2">
    <source>
        <dbReference type="Proteomes" id="UP000010793"/>
    </source>
</evidence>